<evidence type="ECO:0000313" key="12">
    <source>
        <dbReference type="Proteomes" id="UP001202961"/>
    </source>
</evidence>
<keyword evidence="5 9" id="KW-0812">Transmembrane</keyword>
<comment type="similarity">
    <text evidence="8">Belongs to the TRAP transporter small permease family.</text>
</comment>
<keyword evidence="12" id="KW-1185">Reference proteome</keyword>
<evidence type="ECO:0000256" key="5">
    <source>
        <dbReference type="ARBA" id="ARBA00022692"/>
    </source>
</evidence>
<proteinExistence type="inferred from homology"/>
<keyword evidence="7 9" id="KW-0472">Membrane</keyword>
<dbReference type="PANTHER" id="PTHR35011:SF2">
    <property type="entry name" value="2,3-DIKETO-L-GULONATE TRAP TRANSPORTER SMALL PERMEASE PROTEIN YIAM"/>
    <property type="match status" value="1"/>
</dbReference>
<comment type="caution">
    <text evidence="11">The sequence shown here is derived from an EMBL/GenBank/DDBJ whole genome shotgun (WGS) entry which is preliminary data.</text>
</comment>
<dbReference type="Proteomes" id="UP001202961">
    <property type="component" value="Unassembled WGS sequence"/>
</dbReference>
<comment type="subcellular location">
    <subcellularLocation>
        <location evidence="1">Cell inner membrane</location>
        <topology evidence="1">Multi-pass membrane protein</topology>
    </subcellularLocation>
</comment>
<dbReference type="InterPro" id="IPR055348">
    <property type="entry name" value="DctQ"/>
</dbReference>
<dbReference type="Pfam" id="PF04290">
    <property type="entry name" value="DctQ"/>
    <property type="match status" value="1"/>
</dbReference>
<dbReference type="InterPro" id="IPR007387">
    <property type="entry name" value="TRAP_DctQ"/>
</dbReference>
<evidence type="ECO:0000256" key="3">
    <source>
        <dbReference type="ARBA" id="ARBA00022475"/>
    </source>
</evidence>
<accession>A0ABT0U1U6</accession>
<evidence type="ECO:0000256" key="8">
    <source>
        <dbReference type="ARBA" id="ARBA00038436"/>
    </source>
</evidence>
<name>A0ABT0U1U6_9BACT</name>
<sequence>MNSANLDEVLSEEHSANHASENSLPFSCCVRWMIAAEQVLAALFLLLILASMGSQVFARYFFGAPFSWSEEVARFALIWLTFMAAAFTMAEGRHITVDVLSPRLSVRGKLWLECLSHGIVAGACLMLLIGGSRFVWYVGKVGSPSLGLPMSWWYGGVGVGLLLMAIHSIVSLIQALATGRPIVIERASESMVEEESLHLELEQGE</sequence>
<evidence type="ECO:0000256" key="6">
    <source>
        <dbReference type="ARBA" id="ARBA00022989"/>
    </source>
</evidence>
<evidence type="ECO:0000256" key="1">
    <source>
        <dbReference type="ARBA" id="ARBA00004429"/>
    </source>
</evidence>
<evidence type="ECO:0000256" key="4">
    <source>
        <dbReference type="ARBA" id="ARBA00022519"/>
    </source>
</evidence>
<feature type="transmembrane region" description="Helical" evidence="9">
    <location>
        <begin position="152"/>
        <end position="177"/>
    </location>
</feature>
<gene>
    <name evidence="11" type="ORF">NB063_09615</name>
</gene>
<organism evidence="11 12">
    <name type="scientific">Aporhodopirellula aestuarii</name>
    <dbReference type="NCBI Taxonomy" id="2950107"/>
    <lineage>
        <taxon>Bacteria</taxon>
        <taxon>Pseudomonadati</taxon>
        <taxon>Planctomycetota</taxon>
        <taxon>Planctomycetia</taxon>
        <taxon>Pirellulales</taxon>
        <taxon>Pirellulaceae</taxon>
        <taxon>Aporhodopirellula</taxon>
    </lineage>
</organism>
<evidence type="ECO:0000256" key="7">
    <source>
        <dbReference type="ARBA" id="ARBA00023136"/>
    </source>
</evidence>
<dbReference type="PANTHER" id="PTHR35011">
    <property type="entry name" value="2,3-DIKETO-L-GULONATE TRAP TRANSPORTER SMALL PERMEASE PROTEIN YIAM"/>
    <property type="match status" value="1"/>
</dbReference>
<keyword evidence="3" id="KW-1003">Cell membrane</keyword>
<keyword evidence="4" id="KW-0997">Cell inner membrane</keyword>
<evidence type="ECO:0000259" key="10">
    <source>
        <dbReference type="Pfam" id="PF04290"/>
    </source>
</evidence>
<evidence type="ECO:0000313" key="11">
    <source>
        <dbReference type="EMBL" id="MCM2370863.1"/>
    </source>
</evidence>
<dbReference type="EMBL" id="JAMQBK010000024">
    <property type="protein sequence ID" value="MCM2370863.1"/>
    <property type="molecule type" value="Genomic_DNA"/>
</dbReference>
<protein>
    <submittedName>
        <fullName evidence="11">TRAP transporter small permease</fullName>
    </submittedName>
</protein>
<feature type="transmembrane region" description="Helical" evidence="9">
    <location>
        <begin position="110"/>
        <end position="132"/>
    </location>
</feature>
<dbReference type="RefSeq" id="WP_250928504.1">
    <property type="nucleotide sequence ID" value="NZ_JAMQBK010000024.1"/>
</dbReference>
<keyword evidence="6 9" id="KW-1133">Transmembrane helix</keyword>
<evidence type="ECO:0000256" key="2">
    <source>
        <dbReference type="ARBA" id="ARBA00022448"/>
    </source>
</evidence>
<feature type="domain" description="Tripartite ATP-independent periplasmic transporters DctQ component" evidence="10">
    <location>
        <begin position="49"/>
        <end position="177"/>
    </location>
</feature>
<feature type="transmembrane region" description="Helical" evidence="9">
    <location>
        <begin position="72"/>
        <end position="90"/>
    </location>
</feature>
<feature type="transmembrane region" description="Helical" evidence="9">
    <location>
        <begin position="39"/>
        <end position="60"/>
    </location>
</feature>
<evidence type="ECO:0000256" key="9">
    <source>
        <dbReference type="SAM" id="Phobius"/>
    </source>
</evidence>
<reference evidence="11 12" key="1">
    <citation type="journal article" date="2022" name="Syst. Appl. Microbiol.">
        <title>Rhodopirellula aestuarii sp. nov., a novel member of the genus Rhodopirellula isolated from brackish sediments collected in the Tagus River estuary, Portugal.</title>
        <authorList>
            <person name="Vitorino I.R."/>
            <person name="Klimek D."/>
            <person name="Calusinska M."/>
            <person name="Lobo-da-Cunha A."/>
            <person name="Vasconcelos V."/>
            <person name="Lage O.M."/>
        </authorList>
    </citation>
    <scope>NUCLEOTIDE SEQUENCE [LARGE SCALE GENOMIC DNA]</scope>
    <source>
        <strain evidence="11 12">ICT_H3.1</strain>
    </source>
</reference>
<keyword evidence="2" id="KW-0813">Transport</keyword>